<accession>A0A075FX88</accession>
<organism evidence="3">
    <name type="scientific">uncultured marine thaumarchaeote AD1000_44_B05</name>
    <dbReference type="NCBI Taxonomy" id="1455917"/>
    <lineage>
        <taxon>Archaea</taxon>
        <taxon>Nitrososphaerota</taxon>
        <taxon>environmental samples</taxon>
    </lineage>
</organism>
<dbReference type="EMBL" id="KF900417">
    <property type="protein sequence ID" value="AIE94242.1"/>
    <property type="molecule type" value="Genomic_DNA"/>
</dbReference>
<dbReference type="EC" id="5.1.3.2" evidence="3"/>
<dbReference type="Gene3D" id="3.40.50.720">
    <property type="entry name" value="NAD(P)-binding Rossmann-like Domain"/>
    <property type="match status" value="1"/>
</dbReference>
<dbReference type="InterPro" id="IPR001509">
    <property type="entry name" value="Epimerase_deHydtase"/>
</dbReference>
<evidence type="ECO:0000256" key="1">
    <source>
        <dbReference type="ARBA" id="ARBA00007637"/>
    </source>
</evidence>
<keyword evidence="3" id="KW-0413">Isomerase</keyword>
<dbReference type="Pfam" id="PF01370">
    <property type="entry name" value="Epimerase"/>
    <property type="match status" value="1"/>
</dbReference>
<dbReference type="PANTHER" id="PTHR43725:SF53">
    <property type="entry name" value="UDP-ARABINOSE 4-EPIMERASE 1"/>
    <property type="match status" value="1"/>
</dbReference>
<gene>
    <name evidence="3" type="primary">GALE</name>
    <name evidence="3" type="synonym">galE</name>
</gene>
<dbReference type="SUPFAM" id="SSF51735">
    <property type="entry name" value="NAD(P)-binding Rossmann-fold domains"/>
    <property type="match status" value="1"/>
</dbReference>
<proteinExistence type="inferred from homology"/>
<evidence type="ECO:0000313" key="3">
    <source>
        <dbReference type="EMBL" id="AIE94242.1"/>
    </source>
</evidence>
<dbReference type="GO" id="GO:0003978">
    <property type="term" value="F:UDP-glucose 4-epimerase activity"/>
    <property type="evidence" value="ECO:0007669"/>
    <property type="project" value="UniProtKB-EC"/>
</dbReference>
<reference evidence="3" key="1">
    <citation type="journal article" date="2014" name="Genome Biol. Evol.">
        <title>Pangenome evidence for extensive interdomain horizontal transfer affecting lineage core and shell genes in uncultured planktonic thaumarchaeota and euryarchaeota.</title>
        <authorList>
            <person name="Deschamps P."/>
            <person name="Zivanovic Y."/>
            <person name="Moreira D."/>
            <person name="Rodriguez-Valera F."/>
            <person name="Lopez-Garcia P."/>
        </authorList>
    </citation>
    <scope>NUCLEOTIDE SEQUENCE</scope>
</reference>
<protein>
    <submittedName>
        <fullName evidence="3">Nucleoside-diphosphate-sugar epimerases (GalE, GALE)</fullName>
        <ecNumber evidence="3">5.1.3.2</ecNumber>
    </submittedName>
</protein>
<comment type="similarity">
    <text evidence="1">Belongs to the NAD(P)-dependent epimerase/dehydratase family.</text>
</comment>
<dbReference type="PANTHER" id="PTHR43725">
    <property type="entry name" value="UDP-GLUCOSE 4-EPIMERASE"/>
    <property type="match status" value="1"/>
</dbReference>
<sequence length="146" mass="16547">MTGGAGFIGSHIAEYLVQRGDDVTVLDNLHTGKKENLVKINDKITFVNGDIRDYNLLEKLVSDVSDVYHEAALASVQQSFNMKDEYVDVNVNGTENIFKLAREYGFKVVYASSSSVYGNPKKYQLKKMMIENQLIRMLKQNLMMNI</sequence>
<feature type="domain" description="NAD-dependent epimerase/dehydratase" evidence="2">
    <location>
        <begin position="1"/>
        <end position="122"/>
    </location>
</feature>
<dbReference type="AlphaFoldDB" id="A0A075FX88"/>
<evidence type="ECO:0000259" key="2">
    <source>
        <dbReference type="Pfam" id="PF01370"/>
    </source>
</evidence>
<dbReference type="InterPro" id="IPR036291">
    <property type="entry name" value="NAD(P)-bd_dom_sf"/>
</dbReference>
<name>A0A075FX88_9ARCH</name>